<dbReference type="EMBL" id="BLLK01000027">
    <property type="protein sequence ID" value="GFH48133.1"/>
    <property type="molecule type" value="Genomic_DNA"/>
</dbReference>
<gene>
    <name evidence="1" type="ORF">CTEN210_04609</name>
</gene>
<protein>
    <submittedName>
        <fullName evidence="1">Uncharacterized protein</fullName>
    </submittedName>
</protein>
<comment type="caution">
    <text evidence="1">The sequence shown here is derived from an EMBL/GenBank/DDBJ whole genome shotgun (WGS) entry which is preliminary data.</text>
</comment>
<reference evidence="1 2" key="1">
    <citation type="journal article" date="2021" name="Sci. Rep.">
        <title>The genome of the diatom Chaetoceros tenuissimus carries an ancient integrated fragment of an extant virus.</title>
        <authorList>
            <person name="Hongo Y."/>
            <person name="Kimura K."/>
            <person name="Takaki Y."/>
            <person name="Yoshida Y."/>
            <person name="Baba S."/>
            <person name="Kobayashi G."/>
            <person name="Nagasaki K."/>
            <person name="Hano T."/>
            <person name="Tomaru Y."/>
        </authorList>
    </citation>
    <scope>NUCLEOTIDE SEQUENCE [LARGE SCALE GENOMIC DNA]</scope>
    <source>
        <strain evidence="1 2">NIES-3715</strain>
    </source>
</reference>
<evidence type="ECO:0000313" key="2">
    <source>
        <dbReference type="Proteomes" id="UP001054902"/>
    </source>
</evidence>
<evidence type="ECO:0000313" key="1">
    <source>
        <dbReference type="EMBL" id="GFH48133.1"/>
    </source>
</evidence>
<dbReference type="AlphaFoldDB" id="A0AAD3CM22"/>
<dbReference type="Proteomes" id="UP001054902">
    <property type="component" value="Unassembled WGS sequence"/>
</dbReference>
<name>A0AAD3CM22_9STRA</name>
<accession>A0AAD3CM22</accession>
<proteinExistence type="predicted"/>
<organism evidence="1 2">
    <name type="scientific">Chaetoceros tenuissimus</name>
    <dbReference type="NCBI Taxonomy" id="426638"/>
    <lineage>
        <taxon>Eukaryota</taxon>
        <taxon>Sar</taxon>
        <taxon>Stramenopiles</taxon>
        <taxon>Ochrophyta</taxon>
        <taxon>Bacillariophyta</taxon>
        <taxon>Coscinodiscophyceae</taxon>
        <taxon>Chaetocerotophycidae</taxon>
        <taxon>Chaetocerotales</taxon>
        <taxon>Chaetocerotaceae</taxon>
        <taxon>Chaetoceros</taxon>
    </lineage>
</organism>
<sequence length="138" mass="15841">MKYITLFSVISSVGAFTANLPRHCSSTALKSLDGAHSEMETFERAVYCAEHFGTCPIEQMEQLAKELEDLNGSYFEDTNEDRVKNNKPMIKKEIEDRQDVADVLKKQGELRLRMYYLKNANLFAHRVHSMEDAYPEGN</sequence>
<keyword evidence="2" id="KW-1185">Reference proteome</keyword>